<keyword evidence="8" id="KW-1185">Reference proteome</keyword>
<dbReference type="GO" id="GO:0003824">
    <property type="term" value="F:catalytic activity"/>
    <property type="evidence" value="ECO:0007669"/>
    <property type="project" value="InterPro"/>
</dbReference>
<feature type="domain" description="HIT" evidence="6">
    <location>
        <begin position="69"/>
        <end position="178"/>
    </location>
</feature>
<feature type="binding site" evidence="3">
    <location>
        <position position="167"/>
    </location>
    <ligand>
        <name>substrate</name>
    </ligand>
</feature>
<evidence type="ECO:0000256" key="5">
    <source>
        <dbReference type="SAM" id="MobiDB-lite"/>
    </source>
</evidence>
<dbReference type="SUPFAM" id="SSF54197">
    <property type="entry name" value="HIT-like"/>
    <property type="match status" value="1"/>
</dbReference>
<dbReference type="PROSITE" id="PS51084">
    <property type="entry name" value="HIT_2"/>
    <property type="match status" value="1"/>
</dbReference>
<dbReference type="eggNOG" id="COG0537">
    <property type="taxonomic scope" value="Bacteria"/>
</dbReference>
<dbReference type="InterPro" id="IPR036265">
    <property type="entry name" value="HIT-like_sf"/>
</dbReference>
<evidence type="ECO:0000256" key="3">
    <source>
        <dbReference type="PIRSR" id="PIRSR639383-2"/>
    </source>
</evidence>
<dbReference type="Gene3D" id="3.30.428.10">
    <property type="entry name" value="HIT-like"/>
    <property type="match status" value="1"/>
</dbReference>
<keyword evidence="1" id="KW-0547">Nucleotide-binding</keyword>
<evidence type="ECO:0000259" key="6">
    <source>
        <dbReference type="PROSITE" id="PS51084"/>
    </source>
</evidence>
<feature type="binding site" evidence="3">
    <location>
        <position position="95"/>
    </location>
    <ligand>
        <name>substrate</name>
    </ligand>
</feature>
<organism evidence="7 8">
    <name type="scientific">Cellulomonas fimi (strain ATCC 484 / DSM 20113 / JCM 1341 / CCUG 24087 / LMG 16345 / NBRC 15513 / NCIMB 8980 / NCTC 7547 / NRS-133)</name>
    <dbReference type="NCBI Taxonomy" id="590998"/>
    <lineage>
        <taxon>Bacteria</taxon>
        <taxon>Bacillati</taxon>
        <taxon>Actinomycetota</taxon>
        <taxon>Actinomycetes</taxon>
        <taxon>Micrococcales</taxon>
        <taxon>Cellulomonadaceae</taxon>
        <taxon>Cellulomonas</taxon>
    </lineage>
</organism>
<feature type="active site" description="Tele-AMP-histidine intermediate" evidence="2">
    <location>
        <position position="165"/>
    </location>
</feature>
<dbReference type="PANTHER" id="PTHR42997:SF1">
    <property type="entry name" value="AP-4-A PHOSPHORYLASE"/>
    <property type="match status" value="1"/>
</dbReference>
<evidence type="ECO:0000313" key="8">
    <source>
        <dbReference type="Proteomes" id="UP000008460"/>
    </source>
</evidence>
<dbReference type="GO" id="GO:0000166">
    <property type="term" value="F:nucleotide binding"/>
    <property type="evidence" value="ECO:0007669"/>
    <property type="project" value="UniProtKB-KW"/>
</dbReference>
<feature type="short sequence motif" description="Histidine triad motif" evidence="4">
    <location>
        <begin position="163"/>
        <end position="167"/>
    </location>
</feature>
<feature type="region of interest" description="Disordered" evidence="5">
    <location>
        <begin position="1"/>
        <end position="37"/>
    </location>
</feature>
<dbReference type="STRING" id="590998.Celf_2041"/>
<dbReference type="HOGENOM" id="CLU_056776_1_0_11"/>
<proteinExistence type="predicted"/>
<dbReference type="InterPro" id="IPR052908">
    <property type="entry name" value="AP-4-A_phosphorylase"/>
</dbReference>
<dbReference type="InterPro" id="IPR039383">
    <property type="entry name" value="FHIT"/>
</dbReference>
<accession>F4H0C4</accession>
<dbReference type="CDD" id="cd01275">
    <property type="entry name" value="FHIT"/>
    <property type="match status" value="1"/>
</dbReference>
<dbReference type="EMBL" id="CP002666">
    <property type="protein sequence ID" value="AEE46171.1"/>
    <property type="molecule type" value="Genomic_DNA"/>
</dbReference>
<dbReference type="InterPro" id="IPR011146">
    <property type="entry name" value="HIT-like"/>
</dbReference>
<sequence>MSTPDPGAGAAHDDVVTGPGTTGGAAGAETPDGLPGVPDGFERLWTPHRMAYIGGQDKPTDAHAGPGCPFCRIPTLPDAEGLVVARGRTAFVCLNLYPYNSGHLLVCPYRHVADYTDLTTDEVTEVAELTRTAMRVLRAVSGPHGFNLGMNQGDVAGAGIAAHLHQHVVPRWGGDSNFLPIVGRSRALPELLGDTRDRLAAAWPPPGATPATDADLKG</sequence>
<feature type="region of interest" description="Disordered" evidence="5">
    <location>
        <begin position="199"/>
        <end position="218"/>
    </location>
</feature>
<evidence type="ECO:0000256" key="1">
    <source>
        <dbReference type="ARBA" id="ARBA00022741"/>
    </source>
</evidence>
<dbReference type="Pfam" id="PF01230">
    <property type="entry name" value="HIT"/>
    <property type="match status" value="1"/>
</dbReference>
<dbReference type="AlphaFoldDB" id="F4H0C4"/>
<feature type="compositionally biased region" description="Low complexity" evidence="5">
    <location>
        <begin position="209"/>
        <end position="218"/>
    </location>
</feature>
<evidence type="ECO:0000313" key="7">
    <source>
        <dbReference type="EMBL" id="AEE46171.1"/>
    </source>
</evidence>
<name>F4H0C4_CELFA</name>
<dbReference type="PANTHER" id="PTHR42997">
    <property type="entry name" value="HIT FAMILY HYDROLASE"/>
    <property type="match status" value="1"/>
</dbReference>
<protein>
    <submittedName>
        <fullName evidence="7">Histidine triad (HIT) protein</fullName>
    </submittedName>
</protein>
<gene>
    <name evidence="7" type="ordered locus">Celf_2041</name>
</gene>
<reference evidence="7 8" key="1">
    <citation type="submission" date="2011-04" db="EMBL/GenBank/DDBJ databases">
        <title>Complete sequence of Cellulomonas fimi ATCC 484.</title>
        <authorList>
            <consortium name="US DOE Joint Genome Institute"/>
            <person name="Lucas S."/>
            <person name="Han J."/>
            <person name="Lapidus A."/>
            <person name="Cheng J.-F."/>
            <person name="Goodwin L."/>
            <person name="Pitluck S."/>
            <person name="Peters L."/>
            <person name="Chertkov O."/>
            <person name="Detter J.C."/>
            <person name="Han C."/>
            <person name="Tapia R."/>
            <person name="Land M."/>
            <person name="Hauser L."/>
            <person name="Kyrpides N."/>
            <person name="Ivanova N."/>
            <person name="Ovchinnikova G."/>
            <person name="Pagani I."/>
            <person name="Mead D."/>
            <person name="Brumm P."/>
            <person name="Woyke T."/>
        </authorList>
    </citation>
    <scope>NUCLEOTIDE SEQUENCE [LARGE SCALE GENOMIC DNA]</scope>
    <source>
        <strain evidence="8">ATCC 484 / DSM 20113 / JCM 1341 / NBRC 15513 / NCIMB 8980 / NCTC 7547</strain>
    </source>
</reference>
<evidence type="ECO:0000256" key="4">
    <source>
        <dbReference type="PROSITE-ProRule" id="PRU00464"/>
    </source>
</evidence>
<evidence type="ECO:0000256" key="2">
    <source>
        <dbReference type="PIRSR" id="PIRSR639383-1"/>
    </source>
</evidence>
<dbReference type="Proteomes" id="UP000008460">
    <property type="component" value="Chromosome"/>
</dbReference>
<dbReference type="KEGG" id="cfi:Celf_2041"/>